<evidence type="ECO:0000313" key="3">
    <source>
        <dbReference type="Proteomes" id="UP000284547"/>
    </source>
</evidence>
<dbReference type="InterPro" id="IPR007393">
    <property type="entry name" value="YlxR_dom"/>
</dbReference>
<dbReference type="PANTHER" id="PTHR34215:SF1">
    <property type="entry name" value="YLXR DOMAIN-CONTAINING PROTEIN"/>
    <property type="match status" value="1"/>
</dbReference>
<protein>
    <submittedName>
        <fullName evidence="2">RNA-binding protein</fullName>
    </submittedName>
</protein>
<dbReference type="InterPro" id="IPR037465">
    <property type="entry name" value="YlxR"/>
</dbReference>
<dbReference type="InterPro" id="IPR035931">
    <property type="entry name" value="YlxR-like_sf"/>
</dbReference>
<proteinExistence type="predicted"/>
<feature type="domain" description="YlxR" evidence="1">
    <location>
        <begin position="15"/>
        <end position="90"/>
    </location>
</feature>
<evidence type="ECO:0000313" key="2">
    <source>
        <dbReference type="EMBL" id="RGP37404.1"/>
    </source>
</evidence>
<name>A0A411Z2W3_9RHOB</name>
<dbReference type="AlphaFoldDB" id="A0A411Z2W3"/>
<dbReference type="InterPro" id="IPR029064">
    <property type="entry name" value="Ribosomal_eL30-like_sf"/>
</dbReference>
<organism evidence="2 3">
    <name type="scientific">Pseudotabrizicola alkalilacus</name>
    <dbReference type="NCBI Taxonomy" id="2305252"/>
    <lineage>
        <taxon>Bacteria</taxon>
        <taxon>Pseudomonadati</taxon>
        <taxon>Pseudomonadota</taxon>
        <taxon>Alphaproteobacteria</taxon>
        <taxon>Rhodobacterales</taxon>
        <taxon>Paracoccaceae</taxon>
        <taxon>Pseudotabrizicola</taxon>
    </lineage>
</organism>
<dbReference type="Gene3D" id="3.30.1330.30">
    <property type="match status" value="1"/>
</dbReference>
<dbReference type="CDD" id="cd00279">
    <property type="entry name" value="YlxR"/>
    <property type="match status" value="1"/>
</dbReference>
<dbReference type="SUPFAM" id="SSF64376">
    <property type="entry name" value="YlxR-like"/>
    <property type="match status" value="1"/>
</dbReference>
<dbReference type="SUPFAM" id="SSF55315">
    <property type="entry name" value="L30e-like"/>
    <property type="match status" value="1"/>
</dbReference>
<dbReference type="EMBL" id="QWEY01000004">
    <property type="protein sequence ID" value="RGP37404.1"/>
    <property type="molecule type" value="Genomic_DNA"/>
</dbReference>
<gene>
    <name evidence="2" type="ORF">D1012_09265</name>
</gene>
<dbReference type="RefSeq" id="WP_118151393.1">
    <property type="nucleotide sequence ID" value="NZ_QWEY01000004.1"/>
</dbReference>
<evidence type="ECO:0000259" key="1">
    <source>
        <dbReference type="Pfam" id="PF04296"/>
    </source>
</evidence>
<sequence>MTRGGQKTSREEPERKCIVSGESQPKAGLIRFVLGPEDVIVPDIQGRLPGRGIYVSADREALAKAVKKNLFSRAARQPVKVADDLPELVERLLVQRVIDLISLGRKAGDAICGYEKVKDWLIKGQARTLIQASDGSERGKEKLRPPNGPDSLISCLTAGEMGLAFSRERAIHAALAAGGLNNRVVEEAARLVGLRGAEDKQVGDMIAGKDTKDA</sequence>
<dbReference type="PANTHER" id="PTHR34215">
    <property type="entry name" value="BLL0784 PROTEIN"/>
    <property type="match status" value="1"/>
</dbReference>
<dbReference type="NCBIfam" id="NF006622">
    <property type="entry name" value="PRK09190.1"/>
    <property type="match status" value="1"/>
</dbReference>
<reference evidence="2 3" key="1">
    <citation type="submission" date="2018-08" db="EMBL/GenBank/DDBJ databases">
        <title>Flavobacterium tibetense sp. nov., isolated from a wetland YonghuCo on Tibetan Plateau.</title>
        <authorList>
            <person name="Phurbu D."/>
            <person name="Lu H."/>
            <person name="Xing P."/>
        </authorList>
    </citation>
    <scope>NUCLEOTIDE SEQUENCE [LARGE SCALE GENOMIC DNA]</scope>
    <source>
        <strain evidence="2 3">DJC</strain>
    </source>
</reference>
<dbReference type="Proteomes" id="UP000284547">
    <property type="component" value="Unassembled WGS sequence"/>
</dbReference>
<keyword evidence="3" id="KW-1185">Reference proteome</keyword>
<dbReference type="Gene3D" id="3.30.1230.10">
    <property type="entry name" value="YlxR-like"/>
    <property type="match status" value="1"/>
</dbReference>
<comment type="caution">
    <text evidence="2">The sequence shown here is derived from an EMBL/GenBank/DDBJ whole genome shotgun (WGS) entry which is preliminary data.</text>
</comment>
<accession>A0A411Z2W3</accession>
<dbReference type="Pfam" id="PF04296">
    <property type="entry name" value="YlxR"/>
    <property type="match status" value="1"/>
</dbReference>
<dbReference type="OrthoDB" id="9799836at2"/>